<reference evidence="2 3" key="1">
    <citation type="journal article" date="2018" name="Sci. Rep.">
        <title>Genomic signatures of local adaptation to the degree of environmental predictability in rotifers.</title>
        <authorList>
            <person name="Franch-Gras L."/>
            <person name="Hahn C."/>
            <person name="Garcia-Roger E.M."/>
            <person name="Carmona M.J."/>
            <person name="Serra M."/>
            <person name="Gomez A."/>
        </authorList>
    </citation>
    <scope>NUCLEOTIDE SEQUENCE [LARGE SCALE GENOMIC DNA]</scope>
    <source>
        <strain evidence="2">HYR1</strain>
    </source>
</reference>
<dbReference type="Proteomes" id="UP000276133">
    <property type="component" value="Unassembled WGS sequence"/>
</dbReference>
<dbReference type="AlphaFoldDB" id="A0A3M7QL70"/>
<dbReference type="EMBL" id="REGN01005749">
    <property type="protein sequence ID" value="RNA12196.1"/>
    <property type="molecule type" value="Genomic_DNA"/>
</dbReference>
<keyword evidence="3" id="KW-1185">Reference proteome</keyword>
<dbReference type="OrthoDB" id="8007085at2759"/>
<proteinExistence type="predicted"/>
<sequence>MENLLQPNLNLEYLDDINCLLRDFVRDMEFYYGLDIMLSGVHELIHITSDIKNNGSINELNCFAFEDMYRQVSNFIKAKNHTGVQIINSLKILKLFNYQMCSLDKNVKEDIFSWSKRFNHEWSNIIIGKNEDLEIKGIYNAKWNKEKLSVEFIFIVEKSKCESLLKNIEYNNRTKKKIQNEKVVGNKSNIYAKKLPLSESEDNSCSDSSTNLNNSSNEKRSELIKQLEDRNSLIETLENENLEIEKRKSNVER</sequence>
<comment type="caution">
    <text evidence="2">The sequence shown here is derived from an EMBL/GenBank/DDBJ whole genome shotgun (WGS) entry which is preliminary data.</text>
</comment>
<accession>A0A3M7QL70</accession>
<protein>
    <submittedName>
        <fullName evidence="2">Uncharacterized protein</fullName>
    </submittedName>
</protein>
<feature type="region of interest" description="Disordered" evidence="1">
    <location>
        <begin position="199"/>
        <end position="221"/>
    </location>
</feature>
<organism evidence="2 3">
    <name type="scientific">Brachionus plicatilis</name>
    <name type="common">Marine rotifer</name>
    <name type="synonym">Brachionus muelleri</name>
    <dbReference type="NCBI Taxonomy" id="10195"/>
    <lineage>
        <taxon>Eukaryota</taxon>
        <taxon>Metazoa</taxon>
        <taxon>Spiralia</taxon>
        <taxon>Gnathifera</taxon>
        <taxon>Rotifera</taxon>
        <taxon>Eurotatoria</taxon>
        <taxon>Monogononta</taxon>
        <taxon>Pseudotrocha</taxon>
        <taxon>Ploima</taxon>
        <taxon>Brachionidae</taxon>
        <taxon>Brachionus</taxon>
    </lineage>
</organism>
<evidence type="ECO:0000313" key="2">
    <source>
        <dbReference type="EMBL" id="RNA12196.1"/>
    </source>
</evidence>
<evidence type="ECO:0000313" key="3">
    <source>
        <dbReference type="Proteomes" id="UP000276133"/>
    </source>
</evidence>
<evidence type="ECO:0000256" key="1">
    <source>
        <dbReference type="SAM" id="MobiDB-lite"/>
    </source>
</evidence>
<gene>
    <name evidence="2" type="ORF">BpHYR1_041393</name>
</gene>
<feature type="compositionally biased region" description="Low complexity" evidence="1">
    <location>
        <begin position="205"/>
        <end position="216"/>
    </location>
</feature>
<name>A0A3M7QL70_BRAPC</name>